<keyword evidence="5" id="KW-1185">Reference proteome</keyword>
<dbReference type="Proteomes" id="UP001597540">
    <property type="component" value="Unassembled WGS sequence"/>
</dbReference>
<dbReference type="Pfam" id="PF17853">
    <property type="entry name" value="GGDEF_2"/>
    <property type="match status" value="1"/>
</dbReference>
<evidence type="ECO:0000313" key="5">
    <source>
        <dbReference type="Proteomes" id="UP001597540"/>
    </source>
</evidence>
<comment type="similarity">
    <text evidence="1">Belongs to the CdaR family.</text>
</comment>
<comment type="caution">
    <text evidence="4">The sequence shown here is derived from an EMBL/GenBank/DDBJ whole genome shotgun (WGS) entry which is preliminary data.</text>
</comment>
<accession>A0ABW5SQ01</accession>
<feature type="domain" description="CdaR GGDEF-like" evidence="3">
    <location>
        <begin position="70"/>
        <end position="206"/>
    </location>
</feature>
<name>A0ABW5SQ01_9BACL</name>
<reference evidence="5" key="1">
    <citation type="journal article" date="2019" name="Int. J. Syst. Evol. Microbiol.">
        <title>The Global Catalogue of Microorganisms (GCM) 10K type strain sequencing project: providing services to taxonomists for standard genome sequencing and annotation.</title>
        <authorList>
            <consortium name="The Broad Institute Genomics Platform"/>
            <consortium name="The Broad Institute Genome Sequencing Center for Infectious Disease"/>
            <person name="Wu L."/>
            <person name="Ma J."/>
        </authorList>
    </citation>
    <scope>NUCLEOTIDE SEQUENCE [LARGE SCALE GENOMIC DNA]</scope>
    <source>
        <strain evidence="5">KCTC 33849</strain>
    </source>
</reference>
<proteinExistence type="inferred from homology"/>
<dbReference type="PANTHER" id="PTHR33744:SF1">
    <property type="entry name" value="DNA-BINDING TRANSCRIPTIONAL ACTIVATOR ADER"/>
    <property type="match status" value="1"/>
</dbReference>
<sequence>MTVFPIHTYRNEGYIIQLNHDWKMDKLLMIAIEQAAHVIGMEFSKNQAVKERSRRYKNEFFSDLIDGFISEQEALHRGKKYGLDASRSMLLCIAKEDEISHYLKQPSLSFDETAISLRDKKYELIKRRISLLGIPFTMFTKSDQFISLFYVEELKWDEIAFVRMLEEISNFLYNNEGRSFSFGAGNLFTHILDIRFSYEEAAKALTYGQQMGKPRFVHTYQSNDIGYLFRMLPVEELKHFYEDTFKGFLTLNENEREELLKTLHVYYKNHCHLLDTAKELYIHRNTVIYRLEKCEKITGVPLKESMQSLRFQLAFAIKPLLLSKK</sequence>
<evidence type="ECO:0000259" key="3">
    <source>
        <dbReference type="Pfam" id="PF17853"/>
    </source>
</evidence>
<protein>
    <submittedName>
        <fullName evidence="4">PucR family transcriptional regulator</fullName>
    </submittedName>
</protein>
<evidence type="ECO:0000313" key="4">
    <source>
        <dbReference type="EMBL" id="MFD2701279.1"/>
    </source>
</evidence>
<dbReference type="EMBL" id="JBHUMJ010000002">
    <property type="protein sequence ID" value="MFD2701279.1"/>
    <property type="molecule type" value="Genomic_DNA"/>
</dbReference>
<dbReference type="InterPro" id="IPR042070">
    <property type="entry name" value="PucR_C-HTH_sf"/>
</dbReference>
<dbReference type="PANTHER" id="PTHR33744">
    <property type="entry name" value="CARBOHYDRATE DIACID REGULATOR"/>
    <property type="match status" value="1"/>
</dbReference>
<gene>
    <name evidence="4" type="ORF">ACFSVM_12450</name>
</gene>
<dbReference type="RefSeq" id="WP_379262443.1">
    <property type="nucleotide sequence ID" value="NZ_JBHUMJ010000002.1"/>
</dbReference>
<dbReference type="InterPro" id="IPR051448">
    <property type="entry name" value="CdaR-like_regulators"/>
</dbReference>
<feature type="domain" description="PucR C-terminal helix-turn-helix" evidence="2">
    <location>
        <begin position="259"/>
        <end position="317"/>
    </location>
</feature>
<dbReference type="Gene3D" id="1.10.10.2840">
    <property type="entry name" value="PucR C-terminal helix-turn-helix domain"/>
    <property type="match status" value="1"/>
</dbReference>
<organism evidence="4 5">
    <name type="scientific">Paenibacillus shunpengii</name>
    <dbReference type="NCBI Taxonomy" id="2054424"/>
    <lineage>
        <taxon>Bacteria</taxon>
        <taxon>Bacillati</taxon>
        <taxon>Bacillota</taxon>
        <taxon>Bacilli</taxon>
        <taxon>Bacillales</taxon>
        <taxon>Paenibacillaceae</taxon>
        <taxon>Paenibacillus</taxon>
    </lineage>
</organism>
<evidence type="ECO:0000259" key="2">
    <source>
        <dbReference type="Pfam" id="PF13556"/>
    </source>
</evidence>
<dbReference type="InterPro" id="IPR025736">
    <property type="entry name" value="PucR_C-HTH_dom"/>
</dbReference>
<evidence type="ECO:0000256" key="1">
    <source>
        <dbReference type="ARBA" id="ARBA00006754"/>
    </source>
</evidence>
<dbReference type="InterPro" id="IPR041522">
    <property type="entry name" value="CdaR_GGDEF"/>
</dbReference>
<dbReference type="Pfam" id="PF13556">
    <property type="entry name" value="HTH_30"/>
    <property type="match status" value="1"/>
</dbReference>